<dbReference type="OrthoDB" id="3233665at2759"/>
<reference evidence="2 3" key="1">
    <citation type="submission" date="2014-04" db="EMBL/GenBank/DDBJ databases">
        <authorList>
            <consortium name="DOE Joint Genome Institute"/>
            <person name="Kuo A."/>
            <person name="Girlanda M."/>
            <person name="Perotto S."/>
            <person name="Kohler A."/>
            <person name="Nagy L.G."/>
            <person name="Floudas D."/>
            <person name="Copeland A."/>
            <person name="Barry K.W."/>
            <person name="Cichocki N."/>
            <person name="Veneault-Fourrey C."/>
            <person name="LaButti K."/>
            <person name="Lindquist E.A."/>
            <person name="Lipzen A."/>
            <person name="Lundell T."/>
            <person name="Morin E."/>
            <person name="Murat C."/>
            <person name="Sun H."/>
            <person name="Tunlid A."/>
            <person name="Henrissat B."/>
            <person name="Grigoriev I.V."/>
            <person name="Hibbett D.S."/>
            <person name="Martin F."/>
            <person name="Nordberg H.P."/>
            <person name="Cantor M.N."/>
            <person name="Hua S.X."/>
        </authorList>
    </citation>
    <scope>NUCLEOTIDE SEQUENCE [LARGE SCALE GENOMIC DNA]</scope>
    <source>
        <strain evidence="2 3">MUT 4182</strain>
    </source>
</reference>
<organism evidence="2 3">
    <name type="scientific">Tulasnella calospora MUT 4182</name>
    <dbReference type="NCBI Taxonomy" id="1051891"/>
    <lineage>
        <taxon>Eukaryota</taxon>
        <taxon>Fungi</taxon>
        <taxon>Dikarya</taxon>
        <taxon>Basidiomycota</taxon>
        <taxon>Agaricomycotina</taxon>
        <taxon>Agaricomycetes</taxon>
        <taxon>Cantharellales</taxon>
        <taxon>Tulasnellaceae</taxon>
        <taxon>Tulasnella</taxon>
    </lineage>
</organism>
<evidence type="ECO:0000256" key="1">
    <source>
        <dbReference type="SAM" id="MobiDB-lite"/>
    </source>
</evidence>
<dbReference type="AlphaFoldDB" id="A0A0C3KPA7"/>
<accession>A0A0C3KPA7</accession>
<reference evidence="3" key="2">
    <citation type="submission" date="2015-01" db="EMBL/GenBank/DDBJ databases">
        <title>Evolutionary Origins and Diversification of the Mycorrhizal Mutualists.</title>
        <authorList>
            <consortium name="DOE Joint Genome Institute"/>
            <consortium name="Mycorrhizal Genomics Consortium"/>
            <person name="Kohler A."/>
            <person name="Kuo A."/>
            <person name="Nagy L.G."/>
            <person name="Floudas D."/>
            <person name="Copeland A."/>
            <person name="Barry K.W."/>
            <person name="Cichocki N."/>
            <person name="Veneault-Fourrey C."/>
            <person name="LaButti K."/>
            <person name="Lindquist E.A."/>
            <person name="Lipzen A."/>
            <person name="Lundell T."/>
            <person name="Morin E."/>
            <person name="Murat C."/>
            <person name="Riley R."/>
            <person name="Ohm R."/>
            <person name="Sun H."/>
            <person name="Tunlid A."/>
            <person name="Henrissat B."/>
            <person name="Grigoriev I.V."/>
            <person name="Hibbett D.S."/>
            <person name="Martin F."/>
        </authorList>
    </citation>
    <scope>NUCLEOTIDE SEQUENCE [LARGE SCALE GENOMIC DNA]</scope>
    <source>
        <strain evidence="3">MUT 4182</strain>
    </source>
</reference>
<protein>
    <submittedName>
        <fullName evidence="2">Uncharacterized protein</fullName>
    </submittedName>
</protein>
<evidence type="ECO:0000313" key="2">
    <source>
        <dbReference type="EMBL" id="KIO23243.1"/>
    </source>
</evidence>
<evidence type="ECO:0000313" key="3">
    <source>
        <dbReference type="Proteomes" id="UP000054248"/>
    </source>
</evidence>
<feature type="compositionally biased region" description="Low complexity" evidence="1">
    <location>
        <begin position="13"/>
        <end position="23"/>
    </location>
</feature>
<proteinExistence type="predicted"/>
<dbReference type="HOGENOM" id="CLU_1490059_0_0_1"/>
<dbReference type="Proteomes" id="UP000054248">
    <property type="component" value="Unassembled WGS sequence"/>
</dbReference>
<feature type="compositionally biased region" description="Polar residues" evidence="1">
    <location>
        <begin position="1"/>
        <end position="12"/>
    </location>
</feature>
<keyword evidence="3" id="KW-1185">Reference proteome</keyword>
<name>A0A0C3KPA7_9AGAM</name>
<dbReference type="EMBL" id="KN823089">
    <property type="protein sequence ID" value="KIO23243.1"/>
    <property type="molecule type" value="Genomic_DNA"/>
</dbReference>
<gene>
    <name evidence="2" type="ORF">M407DRAFT_110954</name>
</gene>
<feature type="region of interest" description="Disordered" evidence="1">
    <location>
        <begin position="1"/>
        <end position="31"/>
    </location>
</feature>
<sequence>MDLSVRTPTATRPGSSVPGSSSEGSGGEGEHRIRVVNGDGECLGYLGWATSLLPDYWEGCLDAACDEANAFRVIVKPGTGDTKLSRIFVLGPGKWLGIKWEKCFCSRAAVALFEETKEGSLTSRLHPHRWVGQARTAVWEIGSGRKIIPNGTKKTAHATHLGLLPMNPLAWPAVSLSFMSL</sequence>